<dbReference type="Proteomes" id="UP000805841">
    <property type="component" value="Unassembled WGS sequence"/>
</dbReference>
<organism evidence="6 7">
    <name type="scientific">Pseudomonas typographi</name>
    <dbReference type="NCBI Taxonomy" id="2715964"/>
    <lineage>
        <taxon>Bacteria</taxon>
        <taxon>Pseudomonadati</taxon>
        <taxon>Pseudomonadota</taxon>
        <taxon>Gammaproteobacteria</taxon>
        <taxon>Pseudomonadales</taxon>
        <taxon>Pseudomonadaceae</taxon>
        <taxon>Pseudomonas</taxon>
    </lineage>
</organism>
<dbReference type="PANTHER" id="PTHR30537">
    <property type="entry name" value="HTH-TYPE TRANSCRIPTIONAL REGULATOR"/>
    <property type="match status" value="1"/>
</dbReference>
<keyword evidence="7" id="KW-1185">Reference proteome</keyword>
<evidence type="ECO:0000256" key="2">
    <source>
        <dbReference type="ARBA" id="ARBA00023015"/>
    </source>
</evidence>
<evidence type="ECO:0000256" key="1">
    <source>
        <dbReference type="ARBA" id="ARBA00009437"/>
    </source>
</evidence>
<dbReference type="InterPro" id="IPR000847">
    <property type="entry name" value="LysR_HTH_N"/>
</dbReference>
<dbReference type="PROSITE" id="PS50931">
    <property type="entry name" value="HTH_LYSR"/>
    <property type="match status" value="1"/>
</dbReference>
<dbReference type="Pfam" id="PF03466">
    <property type="entry name" value="LysR_substrate"/>
    <property type="match status" value="1"/>
</dbReference>
<evidence type="ECO:0000313" key="7">
    <source>
        <dbReference type="Proteomes" id="UP000805841"/>
    </source>
</evidence>
<dbReference type="Gene3D" id="3.40.190.290">
    <property type="match status" value="1"/>
</dbReference>
<reference evidence="6 7" key="1">
    <citation type="journal article" date="2020" name="Insects">
        <title>Bacteria Belonging to Pseudomonas typographi sp. nov. from the Bark Beetle Ips typographus Have Genomic Potential to Aid in the Host Ecology.</title>
        <authorList>
            <person name="Peral-Aranega E."/>
            <person name="Saati-Santamaria Z."/>
            <person name="Kolarik M."/>
            <person name="Rivas R."/>
            <person name="Garcia-Fraile P."/>
        </authorList>
    </citation>
    <scope>NUCLEOTIDE SEQUENCE [LARGE SCALE GENOMIC DNA]</scope>
    <source>
        <strain evidence="6 7">CA3A</strain>
    </source>
</reference>
<evidence type="ECO:0000313" key="6">
    <source>
        <dbReference type="EMBL" id="MBD1600535.1"/>
    </source>
</evidence>
<gene>
    <name evidence="6" type="ORF">HAQ05_17725</name>
</gene>
<evidence type="ECO:0000256" key="3">
    <source>
        <dbReference type="ARBA" id="ARBA00023125"/>
    </source>
</evidence>
<feature type="domain" description="HTH lysR-type" evidence="5">
    <location>
        <begin position="2"/>
        <end position="59"/>
    </location>
</feature>
<dbReference type="InterPro" id="IPR036388">
    <property type="entry name" value="WH-like_DNA-bd_sf"/>
</dbReference>
<dbReference type="EMBL" id="JAAOCA010000022">
    <property type="protein sequence ID" value="MBD1600535.1"/>
    <property type="molecule type" value="Genomic_DNA"/>
</dbReference>
<accession>A0ABR7Z4V0</accession>
<dbReference type="InterPro" id="IPR036390">
    <property type="entry name" value="WH_DNA-bd_sf"/>
</dbReference>
<comment type="similarity">
    <text evidence="1">Belongs to the LysR transcriptional regulatory family.</text>
</comment>
<keyword evidence="2" id="KW-0805">Transcription regulation</keyword>
<sequence>MLNSADIQFLLAIRKSASLLATAHTLGLTPSAVTQRLQQLEKKLGIQLIDRSARQLRFTDEGELLCRRGAGIIDQFDDLLEELHALRHGMVGKIAINAPFGFGRRYVASVVAAFRQRHPDVEIRMTLSDQPLVASSDRFDLVVHIGELRDSSLISHHIAPNRRMLCASPAFIQSHGLPGHPEDLAKLPTIALHENNEDVSLWQFRQRRTTVNIRTQPALISNDGDVIREWATEGLGIILRSEWDVAESLARGTLVQLLPDWKPPDANVVALTHQSAGLPERIRTFMRMMQEQFRPHCPWRLSKVERTQRD</sequence>
<dbReference type="Pfam" id="PF00126">
    <property type="entry name" value="HTH_1"/>
    <property type="match status" value="1"/>
</dbReference>
<keyword evidence="4" id="KW-0804">Transcription</keyword>
<evidence type="ECO:0000256" key="4">
    <source>
        <dbReference type="ARBA" id="ARBA00023163"/>
    </source>
</evidence>
<dbReference type="InterPro" id="IPR005119">
    <property type="entry name" value="LysR_subst-bd"/>
</dbReference>
<dbReference type="InterPro" id="IPR058163">
    <property type="entry name" value="LysR-type_TF_proteobact-type"/>
</dbReference>
<evidence type="ECO:0000259" key="5">
    <source>
        <dbReference type="PROSITE" id="PS50931"/>
    </source>
</evidence>
<dbReference type="SUPFAM" id="SSF53850">
    <property type="entry name" value="Periplasmic binding protein-like II"/>
    <property type="match status" value="1"/>
</dbReference>
<protein>
    <submittedName>
        <fullName evidence="6">LysR family transcriptional regulator</fullName>
    </submittedName>
</protein>
<dbReference type="Gene3D" id="1.10.10.10">
    <property type="entry name" value="Winged helix-like DNA-binding domain superfamily/Winged helix DNA-binding domain"/>
    <property type="match status" value="1"/>
</dbReference>
<dbReference type="SUPFAM" id="SSF46785">
    <property type="entry name" value="Winged helix' DNA-binding domain"/>
    <property type="match status" value="1"/>
</dbReference>
<dbReference type="RefSeq" id="WP_190422927.1">
    <property type="nucleotide sequence ID" value="NZ_JAAOCA010000022.1"/>
</dbReference>
<proteinExistence type="inferred from homology"/>
<comment type="caution">
    <text evidence="6">The sequence shown here is derived from an EMBL/GenBank/DDBJ whole genome shotgun (WGS) entry which is preliminary data.</text>
</comment>
<dbReference type="PANTHER" id="PTHR30537:SF5">
    <property type="entry name" value="HTH-TYPE TRANSCRIPTIONAL ACTIVATOR TTDR-RELATED"/>
    <property type="match status" value="1"/>
</dbReference>
<keyword evidence="3" id="KW-0238">DNA-binding</keyword>
<name>A0ABR7Z4V0_9PSED</name>